<feature type="transmembrane region" description="Helical" evidence="8">
    <location>
        <begin position="216"/>
        <end position="238"/>
    </location>
</feature>
<evidence type="ECO:0000256" key="1">
    <source>
        <dbReference type="ARBA" id="ARBA00004651"/>
    </source>
</evidence>
<evidence type="ECO:0000313" key="10">
    <source>
        <dbReference type="EMBL" id="MFC1849553.1"/>
    </source>
</evidence>
<feature type="transmembrane region" description="Helical" evidence="8">
    <location>
        <begin position="9"/>
        <end position="26"/>
    </location>
</feature>
<feature type="transmembrane region" description="Helical" evidence="8">
    <location>
        <begin position="386"/>
        <end position="405"/>
    </location>
</feature>
<evidence type="ECO:0000256" key="6">
    <source>
        <dbReference type="ARBA" id="ARBA00022989"/>
    </source>
</evidence>
<evidence type="ECO:0000256" key="8">
    <source>
        <dbReference type="SAM" id="Phobius"/>
    </source>
</evidence>
<dbReference type="EMBL" id="JBHPBY010000045">
    <property type="protein sequence ID" value="MFC1849553.1"/>
    <property type="molecule type" value="Genomic_DNA"/>
</dbReference>
<dbReference type="Pfam" id="PF13231">
    <property type="entry name" value="PMT_2"/>
    <property type="match status" value="1"/>
</dbReference>
<evidence type="ECO:0000256" key="2">
    <source>
        <dbReference type="ARBA" id="ARBA00022475"/>
    </source>
</evidence>
<feature type="transmembrane region" description="Helical" evidence="8">
    <location>
        <begin position="172"/>
        <end position="196"/>
    </location>
</feature>
<comment type="subcellular location">
    <subcellularLocation>
        <location evidence="1">Cell membrane</location>
        <topology evidence="1">Multi-pass membrane protein</topology>
    </subcellularLocation>
</comment>
<dbReference type="Proteomes" id="UP001594351">
    <property type="component" value="Unassembled WGS sequence"/>
</dbReference>
<keyword evidence="4 10" id="KW-0808">Transferase</keyword>
<dbReference type="InterPro" id="IPR050297">
    <property type="entry name" value="LipidA_mod_glycosyltrf_83"/>
</dbReference>
<sequence length="520" mass="59896">MNSKSRRSSYILLIIVSISFLLRVYHLEDTPLEYDEAIWGNIARNVLEKGMYCRNIWQFPIFVDHPPVHLYHMVLSFMVGGVSTLSLRLPTIIISLFLIFLFYEIYRHLELTGAEEGSLLAALLVGTLPYGITMSRSSHVEISVLFYGTLALLLLLKYRHSAHLSLFFGSGVAFSLSMFCKFLGFLFILPLLLLIFNVCRISTAPGPARFRLLKQVTLFCSGVALGSIVVNLVLASQINFSLIDFYRGVLQKFLNIIIASEVSVSPWRTYELEKFINSLHRNYYPAFILGMIAGFISFFQLLGDVINRTDQPHRPRKVLLTELVLFLSSTSFICLLCFGSEATRNVNYAFIVLPFYCLLVISVFYRLILQLSGTRVGVKYPQLLRIIKVVIFLLFLGLIVQGFFLENSWEIQPEKEHFKEIARQIMVLTKQNQYVIINPYGPEISFLTNRPYNFLYTCQNLDEVKTRLKRAKAVVLKKETLPHFSDPDMQILMRLIKRRFKHITTVGDVDIYKRRGIRNK</sequence>
<feature type="transmembrane region" description="Helical" evidence="8">
    <location>
        <begin position="142"/>
        <end position="160"/>
    </location>
</feature>
<comment type="caution">
    <text evidence="10">The sequence shown here is derived from an EMBL/GenBank/DDBJ whole genome shotgun (WGS) entry which is preliminary data.</text>
</comment>
<feature type="transmembrane region" description="Helical" evidence="8">
    <location>
        <begin position="323"/>
        <end position="342"/>
    </location>
</feature>
<feature type="domain" description="Glycosyltransferase RgtA/B/C/D-like" evidence="9">
    <location>
        <begin position="64"/>
        <end position="196"/>
    </location>
</feature>
<feature type="transmembrane region" description="Helical" evidence="8">
    <location>
        <begin position="70"/>
        <end position="103"/>
    </location>
</feature>
<dbReference type="GO" id="GO:0016757">
    <property type="term" value="F:glycosyltransferase activity"/>
    <property type="evidence" value="ECO:0007669"/>
    <property type="project" value="UniProtKB-KW"/>
</dbReference>
<proteinExistence type="predicted"/>
<accession>A0ABV6YTZ9</accession>
<keyword evidence="7 8" id="KW-0472">Membrane</keyword>
<dbReference type="InterPro" id="IPR038731">
    <property type="entry name" value="RgtA/B/C-like"/>
</dbReference>
<gene>
    <name evidence="10" type="ORF">ACFL27_05015</name>
</gene>
<feature type="transmembrane region" description="Helical" evidence="8">
    <location>
        <begin position="348"/>
        <end position="365"/>
    </location>
</feature>
<dbReference type="PANTHER" id="PTHR33908:SF11">
    <property type="entry name" value="MEMBRANE PROTEIN"/>
    <property type="match status" value="1"/>
</dbReference>
<keyword evidence="5 8" id="KW-0812">Transmembrane</keyword>
<keyword evidence="2" id="KW-1003">Cell membrane</keyword>
<organism evidence="10 11">
    <name type="scientific">candidate division CSSED10-310 bacterium</name>
    <dbReference type="NCBI Taxonomy" id="2855610"/>
    <lineage>
        <taxon>Bacteria</taxon>
        <taxon>Bacteria division CSSED10-310</taxon>
    </lineage>
</organism>
<dbReference type="PANTHER" id="PTHR33908">
    <property type="entry name" value="MANNOSYLTRANSFERASE YKCB-RELATED"/>
    <property type="match status" value="1"/>
</dbReference>
<reference evidence="10 11" key="1">
    <citation type="submission" date="2024-09" db="EMBL/GenBank/DDBJ databases">
        <title>Laminarin stimulates single cell rates of sulfate reduction while oxygen inhibits transcriptomic activity in coastal marine sediment.</title>
        <authorList>
            <person name="Lindsay M."/>
            <person name="Orcutt B."/>
            <person name="Emerson D."/>
            <person name="Stepanauskas R."/>
            <person name="D'Angelo T."/>
        </authorList>
    </citation>
    <scope>NUCLEOTIDE SEQUENCE [LARGE SCALE GENOMIC DNA]</scope>
    <source>
        <strain evidence="10">SAG AM-311-K15</strain>
    </source>
</reference>
<evidence type="ECO:0000313" key="11">
    <source>
        <dbReference type="Proteomes" id="UP001594351"/>
    </source>
</evidence>
<evidence type="ECO:0000259" key="9">
    <source>
        <dbReference type="Pfam" id="PF13231"/>
    </source>
</evidence>
<dbReference type="EC" id="2.4.-.-" evidence="10"/>
<evidence type="ECO:0000256" key="4">
    <source>
        <dbReference type="ARBA" id="ARBA00022679"/>
    </source>
</evidence>
<name>A0ABV6YTZ9_UNCC1</name>
<keyword evidence="6 8" id="KW-1133">Transmembrane helix</keyword>
<keyword evidence="3 10" id="KW-0328">Glycosyltransferase</keyword>
<evidence type="ECO:0000256" key="3">
    <source>
        <dbReference type="ARBA" id="ARBA00022676"/>
    </source>
</evidence>
<protein>
    <submittedName>
        <fullName evidence="10">ArnT family glycosyltransferase</fullName>
        <ecNumber evidence="10">2.4.-.-</ecNumber>
    </submittedName>
</protein>
<feature type="transmembrane region" description="Helical" evidence="8">
    <location>
        <begin position="283"/>
        <end position="302"/>
    </location>
</feature>
<evidence type="ECO:0000256" key="7">
    <source>
        <dbReference type="ARBA" id="ARBA00023136"/>
    </source>
</evidence>
<keyword evidence="11" id="KW-1185">Reference proteome</keyword>
<evidence type="ECO:0000256" key="5">
    <source>
        <dbReference type="ARBA" id="ARBA00022692"/>
    </source>
</evidence>